<evidence type="ECO:0000256" key="7">
    <source>
        <dbReference type="ARBA" id="ARBA00023244"/>
    </source>
</evidence>
<evidence type="ECO:0000313" key="9">
    <source>
        <dbReference type="EMBL" id="NKX53784.1"/>
    </source>
</evidence>
<name>A0A7X6K543_9MICC</name>
<keyword evidence="10" id="KW-1185">Reference proteome</keyword>
<evidence type="ECO:0000256" key="5">
    <source>
        <dbReference type="ARBA" id="ARBA00022898"/>
    </source>
</evidence>
<comment type="subunit">
    <text evidence="8">Homodimer.</text>
</comment>
<comment type="caution">
    <text evidence="9">The sequence shown here is derived from an EMBL/GenBank/DDBJ whole genome shotgun (WGS) entry which is preliminary data.</text>
</comment>
<comment type="pathway">
    <text evidence="3">Porphyrin-containing compound metabolism; protoporphyrin-IX biosynthesis; 5-aminolevulinate from L-glutamyl-tRNA(Glu): step 2/2.</text>
</comment>
<organism evidence="9 10">
    <name type="scientific">Arthrobacter mobilis</name>
    <dbReference type="NCBI Taxonomy" id="2724944"/>
    <lineage>
        <taxon>Bacteria</taxon>
        <taxon>Bacillati</taxon>
        <taxon>Actinomycetota</taxon>
        <taxon>Actinomycetes</taxon>
        <taxon>Micrococcales</taxon>
        <taxon>Micrococcaceae</taxon>
        <taxon>Arthrobacter</taxon>
    </lineage>
</organism>
<dbReference type="Gene3D" id="3.90.1150.10">
    <property type="entry name" value="Aspartate Aminotransferase, domain 1"/>
    <property type="match status" value="1"/>
</dbReference>
<dbReference type="CDD" id="cd00610">
    <property type="entry name" value="OAT_like"/>
    <property type="match status" value="1"/>
</dbReference>
<evidence type="ECO:0000256" key="6">
    <source>
        <dbReference type="ARBA" id="ARBA00023235"/>
    </source>
</evidence>
<dbReference type="PANTHER" id="PTHR43713:SF3">
    <property type="entry name" value="GLUTAMATE-1-SEMIALDEHYDE 2,1-AMINOMUTASE 1, CHLOROPLASTIC-RELATED"/>
    <property type="match status" value="1"/>
</dbReference>
<keyword evidence="6 8" id="KW-0413">Isomerase</keyword>
<dbReference type="InterPro" id="IPR015422">
    <property type="entry name" value="PyrdxlP-dep_Trfase_small"/>
</dbReference>
<dbReference type="InterPro" id="IPR005814">
    <property type="entry name" value="Aminotrans_3"/>
</dbReference>
<evidence type="ECO:0000256" key="3">
    <source>
        <dbReference type="ARBA" id="ARBA00004819"/>
    </source>
</evidence>
<accession>A0A7X6K543</accession>
<dbReference type="Gene3D" id="3.40.640.10">
    <property type="entry name" value="Type I PLP-dependent aspartate aminotransferase-like (Major domain)"/>
    <property type="match status" value="1"/>
</dbReference>
<dbReference type="Pfam" id="PF00202">
    <property type="entry name" value="Aminotran_3"/>
    <property type="match status" value="1"/>
</dbReference>
<dbReference type="FunFam" id="3.40.640.10:FF:000021">
    <property type="entry name" value="Glutamate-1-semialdehyde 2,1-aminomutase"/>
    <property type="match status" value="1"/>
</dbReference>
<keyword evidence="7 8" id="KW-0627">Porphyrin biosynthesis</keyword>
<protein>
    <recommendedName>
        <fullName evidence="8">Glutamate-1-semialdehyde 2,1-aminomutase</fullName>
        <shortName evidence="8">GSA</shortName>
        <ecNumber evidence="8">5.4.3.8</ecNumber>
    </recommendedName>
    <alternativeName>
        <fullName evidence="8">Glutamate-1-semialdehyde aminotransferase</fullName>
        <shortName evidence="8">GSA-AT</shortName>
    </alternativeName>
</protein>
<proteinExistence type="inferred from homology"/>
<dbReference type="GO" id="GO:0005737">
    <property type="term" value="C:cytoplasm"/>
    <property type="evidence" value="ECO:0007669"/>
    <property type="project" value="UniProtKB-SubCell"/>
</dbReference>
<dbReference type="HAMAP" id="MF_00375">
    <property type="entry name" value="HemL_aminotrans_3"/>
    <property type="match status" value="1"/>
</dbReference>
<evidence type="ECO:0000256" key="2">
    <source>
        <dbReference type="ARBA" id="ARBA00001933"/>
    </source>
</evidence>
<sequence length="446" mass="45355">MTSSAELFERARALMPGGVNSPVRAFGSVGGTPPFMVSGRGPYLTDADGREYVDLVCSWGPALLGHAHPEVLAAVHAAVDRGLSFGASTPAESELAELVMGRVGAVERLRMVSTGTEATMTAVRLARGFTGRNLVIKFAGCYHGHLDGLLASAGSGVATLALPGSAGVTEATAAETLVLPYNDLAAVEEAFAVRGQEIAAVITEAAPANMGVVEPQPGFNAALARITAANGALLIFDEVLTGFRTGYAGYWGLTGGAADSDAPFVPDLLTFGKVIGGGLPVAALGGRAEVMDHLAPVGPVYQAGTLSGNPVAMAAGVATLTHATHEVYEHIDARSAQLSAAVSEALSAAGVDHSIQRAGNLFSVAFGTSAAGVRNYADAQAQEAFRYGPFFHAMLDAGVYLPPSVFEAWFLSSAHDDTAMDRILAALPAAAKAAAAAAAPAAWPAV</sequence>
<evidence type="ECO:0000256" key="4">
    <source>
        <dbReference type="ARBA" id="ARBA00008981"/>
    </source>
</evidence>
<reference evidence="9 10" key="1">
    <citation type="submission" date="2020-04" db="EMBL/GenBank/DDBJ databases">
        <title>Arthrobacter sp. nov.</title>
        <authorList>
            <person name="Liu S."/>
        </authorList>
    </citation>
    <scope>NUCLEOTIDE SEQUENCE [LARGE SCALE GENOMIC DNA]</scope>
    <source>
        <strain evidence="9 10">E918</strain>
    </source>
</reference>
<gene>
    <name evidence="8 9" type="primary">hemL</name>
    <name evidence="9" type="ORF">HGG74_04345</name>
</gene>
<evidence type="ECO:0000256" key="8">
    <source>
        <dbReference type="HAMAP-Rule" id="MF_00375"/>
    </source>
</evidence>
<dbReference type="NCBIfam" id="NF000818">
    <property type="entry name" value="PRK00062.1"/>
    <property type="match status" value="1"/>
</dbReference>
<comment type="catalytic activity">
    <reaction evidence="1 8">
        <text>(S)-4-amino-5-oxopentanoate = 5-aminolevulinate</text>
        <dbReference type="Rhea" id="RHEA:14265"/>
        <dbReference type="ChEBI" id="CHEBI:57501"/>
        <dbReference type="ChEBI" id="CHEBI:356416"/>
        <dbReference type="EC" id="5.4.3.8"/>
    </reaction>
</comment>
<dbReference type="NCBIfam" id="TIGR00713">
    <property type="entry name" value="hemL"/>
    <property type="match status" value="1"/>
</dbReference>
<dbReference type="GO" id="GO:0042286">
    <property type="term" value="F:glutamate-1-semialdehyde 2,1-aminomutase activity"/>
    <property type="evidence" value="ECO:0007669"/>
    <property type="project" value="UniProtKB-UniRule"/>
</dbReference>
<comment type="cofactor">
    <cofactor evidence="2 8">
        <name>pyridoxal 5'-phosphate</name>
        <dbReference type="ChEBI" id="CHEBI:597326"/>
    </cofactor>
</comment>
<dbReference type="AlphaFoldDB" id="A0A7X6K543"/>
<dbReference type="EMBL" id="JAAZSQ010000002">
    <property type="protein sequence ID" value="NKX53784.1"/>
    <property type="molecule type" value="Genomic_DNA"/>
</dbReference>
<dbReference type="PANTHER" id="PTHR43713">
    <property type="entry name" value="GLUTAMATE-1-SEMIALDEHYDE 2,1-AMINOMUTASE"/>
    <property type="match status" value="1"/>
</dbReference>
<dbReference type="Proteomes" id="UP000544090">
    <property type="component" value="Unassembled WGS sequence"/>
</dbReference>
<comment type="similarity">
    <text evidence="4 8">Belongs to the class-III pyridoxal-phosphate-dependent aminotransferase family. HemL subfamily.</text>
</comment>
<dbReference type="UniPathway" id="UPA00251">
    <property type="reaction ID" value="UER00317"/>
</dbReference>
<comment type="subcellular location">
    <subcellularLocation>
        <location evidence="8">Cytoplasm</location>
    </subcellularLocation>
</comment>
<dbReference type="InterPro" id="IPR015424">
    <property type="entry name" value="PyrdxlP-dep_Trfase"/>
</dbReference>
<keyword evidence="5 8" id="KW-0663">Pyridoxal phosphate</keyword>
<evidence type="ECO:0000256" key="1">
    <source>
        <dbReference type="ARBA" id="ARBA00001579"/>
    </source>
</evidence>
<dbReference type="InterPro" id="IPR015421">
    <property type="entry name" value="PyrdxlP-dep_Trfase_major"/>
</dbReference>
<dbReference type="GO" id="GO:0008483">
    <property type="term" value="F:transaminase activity"/>
    <property type="evidence" value="ECO:0007669"/>
    <property type="project" value="InterPro"/>
</dbReference>
<dbReference type="EC" id="5.4.3.8" evidence="8"/>
<dbReference type="GO" id="GO:0006782">
    <property type="term" value="P:protoporphyrinogen IX biosynthetic process"/>
    <property type="evidence" value="ECO:0007669"/>
    <property type="project" value="UniProtKB-UniRule"/>
</dbReference>
<dbReference type="GO" id="GO:0030170">
    <property type="term" value="F:pyridoxal phosphate binding"/>
    <property type="evidence" value="ECO:0007669"/>
    <property type="project" value="InterPro"/>
</dbReference>
<dbReference type="InterPro" id="IPR004639">
    <property type="entry name" value="4pyrrol_synth_GluAld_NH2Trfase"/>
</dbReference>
<keyword evidence="8" id="KW-0963">Cytoplasm</keyword>
<evidence type="ECO:0000313" key="10">
    <source>
        <dbReference type="Proteomes" id="UP000544090"/>
    </source>
</evidence>
<dbReference type="SUPFAM" id="SSF53383">
    <property type="entry name" value="PLP-dependent transferases"/>
    <property type="match status" value="1"/>
</dbReference>
<dbReference type="RefSeq" id="WP_168485100.1">
    <property type="nucleotide sequence ID" value="NZ_JAAZSQ010000002.1"/>
</dbReference>
<feature type="modified residue" description="N6-(pyridoxal phosphate)lysine" evidence="8">
    <location>
        <position position="273"/>
    </location>
</feature>